<gene>
    <name evidence="2" type="ORF">LG35_07480</name>
</gene>
<dbReference type="EMBL" id="JRGF01000008">
    <property type="protein sequence ID" value="KHE41841.1"/>
    <property type="molecule type" value="Genomic_DNA"/>
</dbReference>
<dbReference type="InterPro" id="IPR011008">
    <property type="entry name" value="Dimeric_a/b-barrel"/>
</dbReference>
<dbReference type="InterPro" id="IPR007138">
    <property type="entry name" value="ABM_dom"/>
</dbReference>
<name>A0ABR4YHU7_9BACT</name>
<dbReference type="Proteomes" id="UP000030889">
    <property type="component" value="Unassembled WGS sequence"/>
</dbReference>
<dbReference type="SUPFAM" id="SSF54909">
    <property type="entry name" value="Dimeric alpha+beta barrel"/>
    <property type="match status" value="1"/>
</dbReference>
<protein>
    <recommendedName>
        <fullName evidence="1">ABM domain-containing protein</fullName>
    </recommendedName>
</protein>
<evidence type="ECO:0000259" key="1">
    <source>
        <dbReference type="PROSITE" id="PS51725"/>
    </source>
</evidence>
<keyword evidence="3" id="KW-1185">Reference proteome</keyword>
<dbReference type="PANTHER" id="PTHR33336:SF3">
    <property type="entry name" value="ABM DOMAIN-CONTAINING PROTEIN"/>
    <property type="match status" value="1"/>
</dbReference>
<accession>A0ABR4YHU7</accession>
<proteinExistence type="predicted"/>
<organism evidence="2 3">
    <name type="scientific">Alistipes inops</name>
    <dbReference type="NCBI Taxonomy" id="1501391"/>
    <lineage>
        <taxon>Bacteria</taxon>
        <taxon>Pseudomonadati</taxon>
        <taxon>Bacteroidota</taxon>
        <taxon>Bacteroidia</taxon>
        <taxon>Bacteroidales</taxon>
        <taxon>Rikenellaceae</taxon>
        <taxon>Alistipes</taxon>
    </lineage>
</organism>
<dbReference type="PANTHER" id="PTHR33336">
    <property type="entry name" value="QUINOL MONOOXYGENASE YGIN-RELATED"/>
    <property type="match status" value="1"/>
</dbReference>
<evidence type="ECO:0000313" key="2">
    <source>
        <dbReference type="EMBL" id="KHE41841.1"/>
    </source>
</evidence>
<dbReference type="RefSeq" id="WP_035473628.1">
    <property type="nucleotide sequence ID" value="NZ_JRGF01000008.1"/>
</dbReference>
<sequence>MITIVARNVIREGKQEDFLKAVQPLIEASRAERGNVFYDLYEDVADSRAFCFIERWADEEAVAAHNASPHFRAWTAAKAEFVEAGTVARYRQR</sequence>
<dbReference type="PROSITE" id="PS51725">
    <property type="entry name" value="ABM"/>
    <property type="match status" value="1"/>
</dbReference>
<reference evidence="2 3" key="1">
    <citation type="submission" date="2014-09" db="EMBL/GenBank/DDBJ databases">
        <title>Alistipes sp. 627, sp. nov., a novel member of the family Rikenellaceae isolated from human faeces.</title>
        <authorList>
            <person name="Shkoporov A.N."/>
            <person name="Chaplin A.V."/>
            <person name="Motuzova O.V."/>
            <person name="Kafarskaia L.I."/>
            <person name="Khokhlova E.V."/>
            <person name="Efimov B.A."/>
        </authorList>
    </citation>
    <scope>NUCLEOTIDE SEQUENCE [LARGE SCALE GENOMIC DNA]</scope>
    <source>
        <strain evidence="2 3">627</strain>
    </source>
</reference>
<evidence type="ECO:0000313" key="3">
    <source>
        <dbReference type="Proteomes" id="UP000030889"/>
    </source>
</evidence>
<dbReference type="Pfam" id="PF03992">
    <property type="entry name" value="ABM"/>
    <property type="match status" value="1"/>
</dbReference>
<dbReference type="Gene3D" id="3.30.70.100">
    <property type="match status" value="1"/>
</dbReference>
<dbReference type="InterPro" id="IPR050744">
    <property type="entry name" value="AI-2_Isomerase_LsrG"/>
</dbReference>
<feature type="domain" description="ABM" evidence="1">
    <location>
        <begin position="2"/>
        <end position="90"/>
    </location>
</feature>
<comment type="caution">
    <text evidence="2">The sequence shown here is derived from an EMBL/GenBank/DDBJ whole genome shotgun (WGS) entry which is preliminary data.</text>
</comment>